<keyword evidence="2" id="KW-1185">Reference proteome</keyword>
<name>A0ACA9NDF8_9GLOM</name>
<proteinExistence type="predicted"/>
<reference evidence="1" key="1">
    <citation type="submission" date="2021-06" db="EMBL/GenBank/DDBJ databases">
        <authorList>
            <person name="Kallberg Y."/>
            <person name="Tangrot J."/>
            <person name="Rosling A."/>
        </authorList>
    </citation>
    <scope>NUCLEOTIDE SEQUENCE</scope>
    <source>
        <strain evidence="1">IL203A</strain>
    </source>
</reference>
<sequence length="158" mass="18108">MKKYEARFVNLEQKDKEKTSLIAKLDDDIKEIKQSNTSVSSKINLNNTPEQMPQNDSSKSSKNIPNNTFNSDTCQPIYTKPNLPEDKEVTDSLTHQEMDYSMTNTCSDESSNKIKQHNQEKQLQAQDLSSVNTSKLLDDLIIKLDKNLITEQKLKQQL</sequence>
<dbReference type="EMBL" id="CAJVPU010015833">
    <property type="protein sequence ID" value="CAG8649198.1"/>
    <property type="molecule type" value="Genomic_DNA"/>
</dbReference>
<evidence type="ECO:0000313" key="1">
    <source>
        <dbReference type="EMBL" id="CAG8649198.1"/>
    </source>
</evidence>
<evidence type="ECO:0000313" key="2">
    <source>
        <dbReference type="Proteomes" id="UP000789702"/>
    </source>
</evidence>
<accession>A0ACA9NDF8</accession>
<dbReference type="Proteomes" id="UP000789702">
    <property type="component" value="Unassembled WGS sequence"/>
</dbReference>
<feature type="non-terminal residue" evidence="1">
    <location>
        <position position="158"/>
    </location>
</feature>
<comment type="caution">
    <text evidence="1">The sequence shown here is derived from an EMBL/GenBank/DDBJ whole genome shotgun (WGS) entry which is preliminary data.</text>
</comment>
<gene>
    <name evidence="1" type="ORF">DHETER_LOCUS9209</name>
</gene>
<organism evidence="1 2">
    <name type="scientific">Dentiscutata heterogama</name>
    <dbReference type="NCBI Taxonomy" id="1316150"/>
    <lineage>
        <taxon>Eukaryota</taxon>
        <taxon>Fungi</taxon>
        <taxon>Fungi incertae sedis</taxon>
        <taxon>Mucoromycota</taxon>
        <taxon>Glomeromycotina</taxon>
        <taxon>Glomeromycetes</taxon>
        <taxon>Diversisporales</taxon>
        <taxon>Gigasporaceae</taxon>
        <taxon>Dentiscutata</taxon>
    </lineage>
</organism>
<protein>
    <submittedName>
        <fullName evidence="1">12623_t:CDS:1</fullName>
    </submittedName>
</protein>